<evidence type="ECO:0000256" key="5">
    <source>
        <dbReference type="ARBA" id="ARBA00022723"/>
    </source>
</evidence>
<dbReference type="GO" id="GO:0046872">
    <property type="term" value="F:metal ion binding"/>
    <property type="evidence" value="ECO:0007669"/>
    <property type="project" value="UniProtKB-UniRule"/>
</dbReference>
<dbReference type="InterPro" id="IPR058560">
    <property type="entry name" value="DNA_primase_C"/>
</dbReference>
<keyword evidence="3 9" id="KW-0639">Primosome</keyword>
<dbReference type="GO" id="GO:0005658">
    <property type="term" value="C:alpha DNA polymerase:primase complex"/>
    <property type="evidence" value="ECO:0007669"/>
    <property type="project" value="UniProtKB-ARBA"/>
</dbReference>
<evidence type="ECO:0000256" key="6">
    <source>
        <dbReference type="ARBA" id="ARBA00023004"/>
    </source>
</evidence>
<dbReference type="AlphaFoldDB" id="A0A448YJD7"/>
<feature type="domain" description="DNA primase large subunit C-terminal" evidence="11">
    <location>
        <begin position="320"/>
        <end position="499"/>
    </location>
</feature>
<evidence type="ECO:0000256" key="7">
    <source>
        <dbReference type="ARBA" id="ARBA00023014"/>
    </source>
</evidence>
<evidence type="ECO:0000256" key="2">
    <source>
        <dbReference type="ARBA" id="ARBA00022485"/>
    </source>
</evidence>
<sequence length="516" mass="60215">MFRKVKRRVDGRRNFDGDISKGFVDDLTRYPHRLSFYRMPPLEEITLEEFETWAIDRLKVLLEIESCQSRGKSFKEMSSIVLPILDKLLPLNPPSKESSSLYQERKKDHYSHFILRLAFCRSEELRSRFVKAETALFRIRYQLLSLQEQREFVDSIDLPWEEVSDEERDRFRDQLLRCSYGSIRSALMQTVEYQRTQHVTDEQISGYMDTVKFYRLPFEYVPELVSTRQTFLHKGYAYVGEFQRLSLIATEFSNFLVQQLQATMRALPTLDEDDRLVPVLNNLSKGYVSIDYNGYGGGEDSEGENSSGINAENISQFVSDMPLCMQRLMEGLQMNHHLRYGGRQELSLFLKGIGLNAEEALKFWQQQFTAAGPGSMTMEKFNKEYRYNFRHSYGLEGGHIRYKPWDCRTILSKPAPNKSEFHGCPYRDLRRGELSFQLQKLGLVDDTRLGEVLDLSEKGEYQTACTKVFELVNRDKIDSCLKQGLKVDESSIVHPNQYFDRSRYLDQHAEIERAGG</sequence>
<dbReference type="FunCoup" id="A0A448YJD7">
    <property type="interactions" value="934"/>
</dbReference>
<keyword evidence="5 9" id="KW-0479">Metal-binding</keyword>
<accession>A0A448YJD7</accession>
<keyword evidence="8 9" id="KW-0238">DNA-binding</keyword>
<keyword evidence="2 9" id="KW-0004">4Fe-4S</keyword>
<dbReference type="OrthoDB" id="421393at2759"/>
<dbReference type="InterPro" id="IPR016558">
    <property type="entry name" value="DNA_primase_lsu_euk"/>
</dbReference>
<evidence type="ECO:0000256" key="4">
    <source>
        <dbReference type="ARBA" id="ARBA00022705"/>
    </source>
</evidence>
<evidence type="ECO:0000256" key="1">
    <source>
        <dbReference type="ARBA" id="ARBA00010564"/>
    </source>
</evidence>
<dbReference type="PIRSF" id="PIRSF009449">
    <property type="entry name" value="DNA_primase_large_subunit"/>
    <property type="match status" value="1"/>
</dbReference>
<keyword evidence="6 9" id="KW-0408">Iron</keyword>
<dbReference type="Pfam" id="PF04104">
    <property type="entry name" value="DNA_primase_lrg"/>
    <property type="match status" value="1"/>
</dbReference>
<dbReference type="STRING" id="13370.A0A448YJD7"/>
<dbReference type="PANTHER" id="PTHR10537">
    <property type="entry name" value="DNA PRIMASE LARGE SUBUNIT"/>
    <property type="match status" value="1"/>
</dbReference>
<evidence type="ECO:0000256" key="10">
    <source>
        <dbReference type="PIRSR" id="PIRSR009449-1"/>
    </source>
</evidence>
<dbReference type="Gene3D" id="1.20.930.80">
    <property type="match status" value="1"/>
</dbReference>
<dbReference type="CDD" id="cd07322">
    <property type="entry name" value="PriL_PriS_Eukaryotic"/>
    <property type="match status" value="1"/>
</dbReference>
<organism evidence="12 13">
    <name type="scientific">Brettanomyces naardenensis</name>
    <name type="common">Yeast</name>
    <dbReference type="NCBI Taxonomy" id="13370"/>
    <lineage>
        <taxon>Eukaryota</taxon>
        <taxon>Fungi</taxon>
        <taxon>Dikarya</taxon>
        <taxon>Ascomycota</taxon>
        <taxon>Saccharomycotina</taxon>
        <taxon>Pichiomycetes</taxon>
        <taxon>Pichiales</taxon>
        <taxon>Pichiaceae</taxon>
        <taxon>Brettanomyces</taxon>
    </lineage>
</organism>
<gene>
    <name evidence="12" type="ORF">BRENAR_LOCUS1741</name>
</gene>
<name>A0A448YJD7_BRENA</name>
<feature type="binding site" evidence="10">
    <location>
        <position position="407"/>
    </location>
    <ligand>
        <name>[4Fe-4S] cluster</name>
        <dbReference type="ChEBI" id="CHEBI:49883"/>
    </ligand>
</feature>
<dbReference type="InParanoid" id="A0A448YJD7"/>
<feature type="binding site" evidence="10">
    <location>
        <position position="465"/>
    </location>
    <ligand>
        <name>[4Fe-4S] cluster</name>
        <dbReference type="ChEBI" id="CHEBI:49883"/>
    </ligand>
</feature>
<proteinExistence type="inferred from homology"/>
<dbReference type="InterPro" id="IPR007238">
    <property type="entry name" value="DNA_primase_lsu_euk/arc"/>
</dbReference>
<dbReference type="Proteomes" id="UP000290900">
    <property type="component" value="Unassembled WGS sequence"/>
</dbReference>
<feature type="binding site" evidence="10">
    <location>
        <position position="324"/>
    </location>
    <ligand>
        <name>[4Fe-4S] cluster</name>
        <dbReference type="ChEBI" id="CHEBI:49883"/>
    </ligand>
</feature>
<dbReference type="PANTHER" id="PTHR10537:SF3">
    <property type="entry name" value="DNA PRIMASE LARGE SUBUNIT"/>
    <property type="match status" value="1"/>
</dbReference>
<keyword evidence="13" id="KW-1185">Reference proteome</keyword>
<dbReference type="GO" id="GO:0006269">
    <property type="term" value="P:DNA replication, synthesis of primer"/>
    <property type="evidence" value="ECO:0007669"/>
    <property type="project" value="UniProtKB-KW"/>
</dbReference>
<keyword evidence="7 9" id="KW-0411">Iron-sulfur</keyword>
<comment type="similarity">
    <text evidence="1 9">Belongs to the eukaryotic-type primase large subunit family.</text>
</comment>
<dbReference type="GO" id="GO:0051539">
    <property type="term" value="F:4 iron, 4 sulfur cluster binding"/>
    <property type="evidence" value="ECO:0007669"/>
    <property type="project" value="UniProtKB-UniRule"/>
</dbReference>
<dbReference type="GO" id="GO:0006270">
    <property type="term" value="P:DNA replication initiation"/>
    <property type="evidence" value="ECO:0007669"/>
    <property type="project" value="TreeGrafter"/>
</dbReference>
<evidence type="ECO:0000256" key="8">
    <source>
        <dbReference type="ARBA" id="ARBA00023125"/>
    </source>
</evidence>
<evidence type="ECO:0000259" key="11">
    <source>
        <dbReference type="Pfam" id="PF04104"/>
    </source>
</evidence>
<dbReference type="EMBL" id="CAACVR010000009">
    <property type="protein sequence ID" value="VEU21006.1"/>
    <property type="molecule type" value="Genomic_DNA"/>
</dbReference>
<protein>
    <recommendedName>
        <fullName evidence="9">DNA primase large subunit</fullName>
    </recommendedName>
</protein>
<comment type="cofactor">
    <cofactor evidence="9">
        <name>[4Fe-4S] cluster</name>
        <dbReference type="ChEBI" id="CHEBI:49883"/>
    </cofactor>
    <text evidence="9">Binds 1 [4Fe-4S] cluster.</text>
</comment>
<evidence type="ECO:0000256" key="3">
    <source>
        <dbReference type="ARBA" id="ARBA00022515"/>
    </source>
</evidence>
<evidence type="ECO:0000256" key="9">
    <source>
        <dbReference type="PIRNR" id="PIRNR009449"/>
    </source>
</evidence>
<dbReference type="GO" id="GO:0003677">
    <property type="term" value="F:DNA binding"/>
    <property type="evidence" value="ECO:0007669"/>
    <property type="project" value="UniProtKB-UniRule"/>
</dbReference>
<comment type="function">
    <text evidence="9">DNA primase is the polymerase that synthesizes small RNA primers for the Okazaki fragments made during discontinuous DNA replication.</text>
</comment>
<keyword evidence="4 9" id="KW-0235">DNA replication</keyword>
<feature type="binding site" evidence="10">
    <location>
        <position position="424"/>
    </location>
    <ligand>
        <name>[4Fe-4S] cluster</name>
        <dbReference type="ChEBI" id="CHEBI:49883"/>
    </ligand>
</feature>
<evidence type="ECO:0000313" key="13">
    <source>
        <dbReference type="Proteomes" id="UP000290900"/>
    </source>
</evidence>
<dbReference type="Pfam" id="PF26466">
    <property type="entry name" value="DNA_primase_lrg_N"/>
    <property type="match status" value="1"/>
</dbReference>
<evidence type="ECO:0000313" key="12">
    <source>
        <dbReference type="EMBL" id="VEU21006.1"/>
    </source>
</evidence>
<reference evidence="12 13" key="1">
    <citation type="submission" date="2018-12" db="EMBL/GenBank/DDBJ databases">
        <authorList>
            <person name="Tiukova I."/>
            <person name="Dainat J."/>
        </authorList>
    </citation>
    <scope>NUCLEOTIDE SEQUENCE [LARGE SCALE GENOMIC DNA]</scope>
</reference>